<dbReference type="InterPro" id="IPR038536">
    <property type="entry name" value="Alkyl/aryl-sulf_dimr_sf"/>
</dbReference>
<dbReference type="Gene3D" id="3.30.1050.10">
    <property type="entry name" value="SCP2 sterol-binding domain"/>
    <property type="match status" value="1"/>
</dbReference>
<name>A0ABS2BU78_9PSED</name>
<comment type="caution">
    <text evidence="7">The sequence shown here is derived from an EMBL/GenBank/DDBJ whole genome shotgun (WGS) entry which is preliminary data.</text>
</comment>
<evidence type="ECO:0000256" key="4">
    <source>
        <dbReference type="ARBA" id="ARBA00033751"/>
    </source>
</evidence>
<dbReference type="EMBL" id="JACOPV010000003">
    <property type="protein sequence ID" value="MBM5456980.1"/>
    <property type="molecule type" value="Genomic_DNA"/>
</dbReference>
<dbReference type="SUPFAM" id="SSF55718">
    <property type="entry name" value="SCP-like"/>
    <property type="match status" value="1"/>
</dbReference>
<dbReference type="Gene3D" id="1.25.40.880">
    <property type="entry name" value="Alkyl sulfatase, dimerisation domain"/>
    <property type="match status" value="1"/>
</dbReference>
<dbReference type="Proteomes" id="UP000745663">
    <property type="component" value="Unassembled WGS sequence"/>
</dbReference>
<feature type="domain" description="Metallo-beta-lactamase" evidence="6">
    <location>
        <begin position="131"/>
        <end position="354"/>
    </location>
</feature>
<dbReference type="CDD" id="cd07710">
    <property type="entry name" value="arylsulfatase_Sdsa1-like_MBL-fold"/>
    <property type="match status" value="1"/>
</dbReference>
<dbReference type="InterPro" id="IPR029229">
    <property type="entry name" value="Alkyl_sulf_C"/>
</dbReference>
<evidence type="ECO:0000313" key="7">
    <source>
        <dbReference type="EMBL" id="MBM5456980.1"/>
    </source>
</evidence>
<dbReference type="InterPro" id="IPR044097">
    <property type="entry name" value="Bds1/SdsA1_MBL-fold"/>
</dbReference>
<keyword evidence="2" id="KW-0378">Hydrolase</keyword>
<protein>
    <submittedName>
        <fullName evidence="7">MBL fold metallo-hydrolase</fullName>
    </submittedName>
</protein>
<evidence type="ECO:0000259" key="6">
    <source>
        <dbReference type="SMART" id="SM00849"/>
    </source>
</evidence>
<dbReference type="SUPFAM" id="SSF56281">
    <property type="entry name" value="Metallo-hydrolase/oxidoreductase"/>
    <property type="match status" value="1"/>
</dbReference>
<dbReference type="Pfam" id="PF14863">
    <property type="entry name" value="Alkyl_sulf_dimr"/>
    <property type="match status" value="1"/>
</dbReference>
<keyword evidence="1" id="KW-0479">Metal-binding</keyword>
<dbReference type="Gene3D" id="3.60.15.30">
    <property type="entry name" value="Metallo-beta-lactamase domain"/>
    <property type="match status" value="1"/>
</dbReference>
<dbReference type="InterPro" id="IPR029228">
    <property type="entry name" value="Alkyl_sulf_dimr"/>
</dbReference>
<reference evidence="7 8" key="1">
    <citation type="submission" date="2020-08" db="EMBL/GenBank/DDBJ databases">
        <title>Description of novel Pseudomonas species.</title>
        <authorList>
            <person name="Duman M."/>
            <person name="Mulet M."/>
            <person name="Altun S."/>
            <person name="Saticioglu I.B."/>
            <person name="Lalucat J."/>
            <person name="Garcia-Valdes E."/>
        </authorList>
    </citation>
    <scope>NUCLEOTIDE SEQUENCE [LARGE SCALE GENOMIC DNA]</scope>
    <source>
        <strain evidence="7 8">P66</strain>
    </source>
</reference>
<evidence type="ECO:0000256" key="2">
    <source>
        <dbReference type="ARBA" id="ARBA00022801"/>
    </source>
</evidence>
<dbReference type="SMART" id="SM00849">
    <property type="entry name" value="Lactamase_B"/>
    <property type="match status" value="1"/>
</dbReference>
<proteinExistence type="inferred from homology"/>
<dbReference type="InterPro" id="IPR001279">
    <property type="entry name" value="Metallo-B-lactamas"/>
</dbReference>
<organism evidence="7 8">
    <name type="scientific">Pseudomonas arcuscaelestis</name>
    <dbReference type="NCBI Taxonomy" id="2710591"/>
    <lineage>
        <taxon>Bacteria</taxon>
        <taxon>Pseudomonadati</taxon>
        <taxon>Pseudomonadota</taxon>
        <taxon>Gammaproteobacteria</taxon>
        <taxon>Pseudomonadales</taxon>
        <taxon>Pseudomonadaceae</taxon>
        <taxon>Pseudomonas</taxon>
    </lineage>
</organism>
<evidence type="ECO:0000313" key="8">
    <source>
        <dbReference type="Proteomes" id="UP000745663"/>
    </source>
</evidence>
<comment type="similarity">
    <text evidence="4">Belongs to the metallo-beta-lactamase superfamily. Type III sulfatase family.</text>
</comment>
<evidence type="ECO:0000256" key="5">
    <source>
        <dbReference type="SAM" id="SignalP"/>
    </source>
</evidence>
<dbReference type="InterPro" id="IPR036527">
    <property type="entry name" value="SCP2_sterol-bd_dom_sf"/>
</dbReference>
<keyword evidence="3" id="KW-0862">Zinc</keyword>
<evidence type="ECO:0000256" key="3">
    <source>
        <dbReference type="ARBA" id="ARBA00022833"/>
    </source>
</evidence>
<keyword evidence="5" id="KW-0732">Signal</keyword>
<dbReference type="Pfam" id="PF14864">
    <property type="entry name" value="Alkyl_sulf_C"/>
    <property type="match status" value="1"/>
</dbReference>
<dbReference type="InterPro" id="IPR052195">
    <property type="entry name" value="Bact_Alkyl/Aryl-Sulfatase"/>
</dbReference>
<accession>A0ABS2BU78</accession>
<feature type="signal peptide" evidence="5">
    <location>
        <begin position="1"/>
        <end position="25"/>
    </location>
</feature>
<dbReference type="PANTHER" id="PTHR43223">
    <property type="entry name" value="ALKYL/ARYL-SULFATASE"/>
    <property type="match status" value="1"/>
</dbReference>
<gene>
    <name evidence="7" type="ORF">H8F21_05255</name>
</gene>
<evidence type="ECO:0000256" key="1">
    <source>
        <dbReference type="ARBA" id="ARBA00022723"/>
    </source>
</evidence>
<sequence>MFSTRSSRALAMAAALPWFAVAAHAEPQAPKPATEATRQAHAAVLKALPFNDRQDFEDAQRGLIAQPKELSIRDANGKVVWDMASYQRFIGLDKAAPDSVNPSLWRIAQLNMQYGLFKVTDKIYQVRGYDLSNITFIEGQSGWIVFDPLLSVEAAKAALALVEEHLGKKPIVAVVYSHSHADHFGGVRGIINEQDVKDGKVRIIAPPDFAEHAVSENIIAGNAMSRRAVYMYGAMLPRNAQGGVSAGLGQTISTGQISLIRPTEEVTRTGQELTVDGVKMVFQLTPGSEAPTEMNTYFPQFKALWMAENVTRQMHNVYTLRGAEVRDALQWSHFIEQSLELYGGKVDVEFQSHHWPTWGKERIARFLGKQRDLYKYIHDQTVRLMNEGYNGEEIAEAITLPPELDQEWFNRGYYGTLKHNARAVYQRYMGWYDANPSNLDNLPPVPAAKKYVEYMGGEAELLRKARIDFDKGEYRWVAEALKHAVFADPQNQQAKEMLADTYEQLGYQAEAGPWRSVYLQGAYELRNGVPQGAGMKTASADMISAMTPEMLFDYLAVRLNGPAAAGKKISLNLNFTDLDKHYNLRVENGVLNYRDQAADNADASLTLKMSTLIGIQMGQGTLEQKIKAGEVKLQGQPQAFSDFTGLLDNFNFWFNIVTP</sequence>
<keyword evidence="8" id="KW-1185">Reference proteome</keyword>
<dbReference type="InterPro" id="IPR036866">
    <property type="entry name" value="RibonucZ/Hydroxyglut_hydro"/>
</dbReference>
<feature type="chain" id="PRO_5046936144" evidence="5">
    <location>
        <begin position="26"/>
        <end position="659"/>
    </location>
</feature>
<dbReference type="Pfam" id="PF00753">
    <property type="entry name" value="Lactamase_B"/>
    <property type="match status" value="1"/>
</dbReference>
<dbReference type="PANTHER" id="PTHR43223:SF1">
    <property type="entry name" value="ALKYL_ARYL-SULFATASE BDS1"/>
    <property type="match status" value="1"/>
</dbReference>